<protein>
    <submittedName>
        <fullName evidence="2">Related to light induced alcohol dehydrogenase Bli-4</fullName>
    </submittedName>
</protein>
<evidence type="ECO:0000313" key="3">
    <source>
        <dbReference type="Proteomes" id="UP001187682"/>
    </source>
</evidence>
<dbReference type="Gene3D" id="3.40.50.720">
    <property type="entry name" value="NAD(P)-binding Rossmann-like Domain"/>
    <property type="match status" value="1"/>
</dbReference>
<dbReference type="InterPro" id="IPR036291">
    <property type="entry name" value="NAD(P)-bd_dom_sf"/>
</dbReference>
<dbReference type="Proteomes" id="UP001187682">
    <property type="component" value="Unassembled WGS sequence"/>
</dbReference>
<gene>
    <name evidence="2" type="ORF">DNG_07318</name>
</gene>
<comment type="caution">
    <text evidence="2">The sequence shown here is derived from an EMBL/GenBank/DDBJ whole genome shotgun (WGS) entry which is preliminary data.</text>
</comment>
<dbReference type="PANTHER" id="PTHR43157:SF31">
    <property type="entry name" value="PHOSPHATIDYLINOSITOL-GLYCAN BIOSYNTHESIS CLASS F PROTEIN"/>
    <property type="match status" value="1"/>
</dbReference>
<keyword evidence="3" id="KW-1185">Reference proteome</keyword>
<evidence type="ECO:0000313" key="2">
    <source>
        <dbReference type="EMBL" id="SPO04633.1"/>
    </source>
</evidence>
<dbReference type="PRINTS" id="PR00081">
    <property type="entry name" value="GDHRDH"/>
</dbReference>
<evidence type="ECO:0000256" key="1">
    <source>
        <dbReference type="ARBA" id="ARBA00023002"/>
    </source>
</evidence>
<name>A0AAE8SXC2_9PEZI</name>
<dbReference type="GO" id="GO:0016491">
    <property type="term" value="F:oxidoreductase activity"/>
    <property type="evidence" value="ECO:0007669"/>
    <property type="project" value="UniProtKB-KW"/>
</dbReference>
<dbReference type="EMBL" id="ONZQ02000010">
    <property type="protein sequence ID" value="SPO04633.1"/>
    <property type="molecule type" value="Genomic_DNA"/>
</dbReference>
<dbReference type="AlphaFoldDB" id="A0AAE8SXC2"/>
<dbReference type="InterPro" id="IPR002347">
    <property type="entry name" value="SDR_fam"/>
</dbReference>
<proteinExistence type="predicted"/>
<keyword evidence="1" id="KW-0560">Oxidoreductase</keyword>
<dbReference type="PANTHER" id="PTHR43157">
    <property type="entry name" value="PHOSPHATIDYLINOSITOL-GLYCAN BIOSYNTHESIS CLASS F PROTEIN-RELATED"/>
    <property type="match status" value="1"/>
</dbReference>
<dbReference type="SUPFAM" id="SSF51735">
    <property type="entry name" value="NAD(P)-binding Rossmann-fold domains"/>
    <property type="match status" value="1"/>
</dbReference>
<reference evidence="2" key="1">
    <citation type="submission" date="2018-03" db="EMBL/GenBank/DDBJ databases">
        <authorList>
            <person name="Guldener U."/>
        </authorList>
    </citation>
    <scope>NUCLEOTIDE SEQUENCE</scope>
</reference>
<sequence>MVVTSIARFFYNQLFVTLPVPTGSYAGQTVVITGSNVGLGKEAARHFANLGASTIILAVRSIEKGEAAKADIEATTHCGPGAIQVWELDMSSYASVKAFAARVERELPRVDIFIENAGINTATYVKAEENESTITVNVISTFLLAALVLPKLKETAAKYKIRPVLSIVGSEVHGVASFPERKRPEGKIFEALNDEAGWDKMKGDRYPVSKLLVMLAVQAIGERYPVDSFPVTINCVNPGLCVSSLSRNRAPGSYDFQASRLARTTEHGSRAVVDGGSQGPDSHGRYVSNCLVAPSEGLAAGKERKVLQDRVWKELMEKLESIQPGVASNF</sequence>
<accession>A0AAE8SXC2</accession>
<dbReference type="Pfam" id="PF00106">
    <property type="entry name" value="adh_short"/>
    <property type="match status" value="1"/>
</dbReference>
<organism evidence="2 3">
    <name type="scientific">Cephalotrichum gorgonifer</name>
    <dbReference type="NCBI Taxonomy" id="2041049"/>
    <lineage>
        <taxon>Eukaryota</taxon>
        <taxon>Fungi</taxon>
        <taxon>Dikarya</taxon>
        <taxon>Ascomycota</taxon>
        <taxon>Pezizomycotina</taxon>
        <taxon>Sordariomycetes</taxon>
        <taxon>Hypocreomycetidae</taxon>
        <taxon>Microascales</taxon>
        <taxon>Microascaceae</taxon>
        <taxon>Cephalotrichum</taxon>
    </lineage>
</organism>